<dbReference type="SMART" id="SM00342">
    <property type="entry name" value="HTH_ARAC"/>
    <property type="match status" value="1"/>
</dbReference>
<evidence type="ECO:0000259" key="3">
    <source>
        <dbReference type="PROSITE" id="PS01124"/>
    </source>
</evidence>
<keyword evidence="1" id="KW-0805">Transcription regulation</keyword>
<gene>
    <name evidence="4" type="ORF">CH357_05270</name>
</gene>
<dbReference type="GO" id="GO:0043565">
    <property type="term" value="F:sequence-specific DNA binding"/>
    <property type="evidence" value="ECO:0007669"/>
    <property type="project" value="InterPro"/>
</dbReference>
<feature type="domain" description="HTH araC/xylS-type" evidence="3">
    <location>
        <begin position="191"/>
        <end position="289"/>
    </location>
</feature>
<evidence type="ECO:0000313" key="5">
    <source>
        <dbReference type="Proteomes" id="UP000232196"/>
    </source>
</evidence>
<evidence type="ECO:0000313" key="4">
    <source>
        <dbReference type="EMBL" id="PJZ26896.1"/>
    </source>
</evidence>
<dbReference type="Proteomes" id="UP000232196">
    <property type="component" value="Unassembled WGS sequence"/>
</dbReference>
<reference evidence="4 5" key="1">
    <citation type="submission" date="2017-07" db="EMBL/GenBank/DDBJ databases">
        <title>Leptospira spp. isolated from tropical soils.</title>
        <authorList>
            <person name="Thibeaux R."/>
            <person name="Iraola G."/>
            <person name="Ferres I."/>
            <person name="Bierque E."/>
            <person name="Girault D."/>
            <person name="Soupe-Gilbert M.-E."/>
            <person name="Picardeau M."/>
            <person name="Goarant C."/>
        </authorList>
    </citation>
    <scope>NUCLEOTIDE SEQUENCE [LARGE SCALE GENOMIC DNA]</scope>
    <source>
        <strain evidence="4 5">MCA1-C-A1</strain>
    </source>
</reference>
<dbReference type="Gene3D" id="1.10.10.60">
    <property type="entry name" value="Homeodomain-like"/>
    <property type="match status" value="2"/>
</dbReference>
<evidence type="ECO:0000256" key="2">
    <source>
        <dbReference type="ARBA" id="ARBA00023163"/>
    </source>
</evidence>
<keyword evidence="2" id="KW-0804">Transcription</keyword>
<dbReference type="SUPFAM" id="SSF46689">
    <property type="entry name" value="Homeodomain-like"/>
    <property type="match status" value="2"/>
</dbReference>
<organism evidence="4 5">
    <name type="scientific">Leptospira hartskeerlii</name>
    <dbReference type="NCBI Taxonomy" id="2023177"/>
    <lineage>
        <taxon>Bacteria</taxon>
        <taxon>Pseudomonadati</taxon>
        <taxon>Spirochaetota</taxon>
        <taxon>Spirochaetia</taxon>
        <taxon>Leptospirales</taxon>
        <taxon>Leptospiraceae</taxon>
        <taxon>Leptospira</taxon>
    </lineage>
</organism>
<dbReference type="Pfam" id="PF12833">
    <property type="entry name" value="HTH_18"/>
    <property type="match status" value="1"/>
</dbReference>
<dbReference type="Pfam" id="PF06719">
    <property type="entry name" value="AraC_N"/>
    <property type="match status" value="1"/>
</dbReference>
<dbReference type="InterPro" id="IPR018060">
    <property type="entry name" value="HTH_AraC"/>
</dbReference>
<accession>A0A2M9XGT3</accession>
<name>A0A2M9XGT3_9LEPT</name>
<comment type="caution">
    <text evidence="4">The sequence shown here is derived from an EMBL/GenBank/DDBJ whole genome shotgun (WGS) entry which is preliminary data.</text>
</comment>
<dbReference type="PANTHER" id="PTHR43436:SF2">
    <property type="entry name" value="ARAC_XYLS FAMILY TRANSCRIPTIONAL REGULATOR"/>
    <property type="match status" value="1"/>
</dbReference>
<keyword evidence="5" id="KW-1185">Reference proteome</keyword>
<dbReference type="GO" id="GO:0003700">
    <property type="term" value="F:DNA-binding transcription factor activity"/>
    <property type="evidence" value="ECO:0007669"/>
    <property type="project" value="InterPro"/>
</dbReference>
<dbReference type="AlphaFoldDB" id="A0A2M9XGT3"/>
<protein>
    <submittedName>
        <fullName evidence="4">AraC family transcriptional regulator</fullName>
    </submittedName>
</protein>
<dbReference type="InterPro" id="IPR009594">
    <property type="entry name" value="Tscrpt_reg_HTH_AraC_N"/>
</dbReference>
<dbReference type="OrthoDB" id="34150at2"/>
<proteinExistence type="predicted"/>
<dbReference type="PROSITE" id="PS01124">
    <property type="entry name" value="HTH_ARAC_FAMILY_2"/>
    <property type="match status" value="1"/>
</dbReference>
<evidence type="ECO:0000256" key="1">
    <source>
        <dbReference type="ARBA" id="ARBA00023015"/>
    </source>
</evidence>
<dbReference type="PANTHER" id="PTHR43436">
    <property type="entry name" value="ARAC-FAMILY TRANSCRIPTIONAL REGULATOR"/>
    <property type="match status" value="1"/>
</dbReference>
<dbReference type="InterPro" id="IPR009057">
    <property type="entry name" value="Homeodomain-like_sf"/>
</dbReference>
<dbReference type="RefSeq" id="WP_100705690.1">
    <property type="nucleotide sequence ID" value="NZ_NPDL01000002.1"/>
</dbReference>
<sequence>MNVKSKSMLELLEKLIPEEGLHENVIDKVDLFRTNNSTPRLPQCYDSGIIILAQGQKKAFLGEEVFLYDPMHYLVLSVPIPMECETTASKEKPMLGFRIRVDAISVGEIMQSMDKVKENTESIPHGIYSSAMDSQILDASIRLLTALNSPSDSHMLGPMIVKEIIYRVIQGENGFALRSLANRNQHFFQISRILDKIHKSYGEKLDINILAIEAGMSVSAFHTNFKIITKMAPLQYIKNVRLHKAKMLMMHEGAKAHNAAIRVGYESPSQFNREYKRLFGNPPMQDVVKSGTML</sequence>
<dbReference type="EMBL" id="NPDN01000002">
    <property type="protein sequence ID" value="PJZ26896.1"/>
    <property type="molecule type" value="Genomic_DNA"/>
</dbReference>